<proteinExistence type="predicted"/>
<organism evidence="4 5">
    <name type="scientific">Favolaschia claudopus</name>
    <dbReference type="NCBI Taxonomy" id="2862362"/>
    <lineage>
        <taxon>Eukaryota</taxon>
        <taxon>Fungi</taxon>
        <taxon>Dikarya</taxon>
        <taxon>Basidiomycota</taxon>
        <taxon>Agaricomycotina</taxon>
        <taxon>Agaricomycetes</taxon>
        <taxon>Agaricomycetidae</taxon>
        <taxon>Agaricales</taxon>
        <taxon>Marasmiineae</taxon>
        <taxon>Mycenaceae</taxon>
        <taxon>Favolaschia</taxon>
    </lineage>
</organism>
<sequence>MELEGEEEGDDWDGEYESEDEEDLAAYAAAAKQAIEAQLFNETPTPAPTPAPKKLQNSKEAAAISTVRTILAALEHDSLAQSTLAASKVPELSDENLLDALRNMSTSGSVPRGAALPISRFLLTLAKSEVLFGTLRHSDASSLHLKRKREAADADERANKRLRIDNHPLTKEVAEAVRTISQTISTTQPLASTVISSIQPHLHRVFLFSHSSSSLPGLNTNALQEISGLIQVLGVISGTQIGQESQNILTAVYPCVVDGCGKFFSRLYSLRAHQAIHMWKCPGCDAVFPGREAFEKHKAPAEGNQAKAECIPAAPIEVKKAFRSEEEGEIEADVISEIQTAVLRLHTPLQTCVSRALGTPMSVPPTNGHATLASVIAQAQLAQSRAAPPPSAPATLSSVYGLSDEQTKQVKEAITNAASAAQAEAEAQAALEEDEEDAEEDEEGAS</sequence>
<evidence type="ECO:0000256" key="1">
    <source>
        <dbReference type="PROSITE-ProRule" id="PRU00042"/>
    </source>
</evidence>
<feature type="compositionally biased region" description="Acidic residues" evidence="2">
    <location>
        <begin position="431"/>
        <end position="446"/>
    </location>
</feature>
<dbReference type="InterPro" id="IPR013087">
    <property type="entry name" value="Znf_C2H2_type"/>
</dbReference>
<evidence type="ECO:0000313" key="5">
    <source>
        <dbReference type="Proteomes" id="UP001362999"/>
    </source>
</evidence>
<keyword evidence="1" id="KW-0479">Metal-binding</keyword>
<keyword evidence="1" id="KW-0862">Zinc</keyword>
<feature type="compositionally biased region" description="Low complexity" evidence="2">
    <location>
        <begin position="417"/>
        <end position="430"/>
    </location>
</feature>
<keyword evidence="1" id="KW-0863">Zinc-finger</keyword>
<dbReference type="AlphaFoldDB" id="A0AAW0AA51"/>
<evidence type="ECO:0000259" key="3">
    <source>
        <dbReference type="PROSITE" id="PS50157"/>
    </source>
</evidence>
<evidence type="ECO:0000256" key="2">
    <source>
        <dbReference type="SAM" id="MobiDB-lite"/>
    </source>
</evidence>
<reference evidence="4 5" key="1">
    <citation type="journal article" date="2024" name="J Genomics">
        <title>Draft genome sequencing and assembly of Favolaschia claudopus CIRM-BRFM 2984 isolated from oak limbs.</title>
        <authorList>
            <person name="Navarro D."/>
            <person name="Drula E."/>
            <person name="Chaduli D."/>
            <person name="Cazenave R."/>
            <person name="Ahrendt S."/>
            <person name="Wang J."/>
            <person name="Lipzen A."/>
            <person name="Daum C."/>
            <person name="Barry K."/>
            <person name="Grigoriev I.V."/>
            <person name="Favel A."/>
            <person name="Rosso M.N."/>
            <person name="Martin F."/>
        </authorList>
    </citation>
    <scope>NUCLEOTIDE SEQUENCE [LARGE SCALE GENOMIC DNA]</scope>
    <source>
        <strain evidence="4 5">CIRM-BRFM 2984</strain>
    </source>
</reference>
<gene>
    <name evidence="4" type="ORF">R3P38DRAFT_2556525</name>
</gene>
<dbReference type="PROSITE" id="PS50157">
    <property type="entry name" value="ZINC_FINGER_C2H2_2"/>
    <property type="match status" value="1"/>
</dbReference>
<feature type="region of interest" description="Disordered" evidence="2">
    <location>
        <begin position="1"/>
        <end position="22"/>
    </location>
</feature>
<dbReference type="Pfam" id="PF00096">
    <property type="entry name" value="zf-C2H2"/>
    <property type="match status" value="1"/>
</dbReference>
<name>A0AAW0AA51_9AGAR</name>
<dbReference type="Gene3D" id="3.30.160.60">
    <property type="entry name" value="Classic Zinc Finger"/>
    <property type="match status" value="1"/>
</dbReference>
<dbReference type="PROSITE" id="PS00028">
    <property type="entry name" value="ZINC_FINGER_C2H2_1"/>
    <property type="match status" value="1"/>
</dbReference>
<comment type="caution">
    <text evidence="4">The sequence shown here is derived from an EMBL/GenBank/DDBJ whole genome shotgun (WGS) entry which is preliminary data.</text>
</comment>
<dbReference type="GO" id="GO:0008270">
    <property type="term" value="F:zinc ion binding"/>
    <property type="evidence" value="ECO:0007669"/>
    <property type="project" value="UniProtKB-KW"/>
</dbReference>
<evidence type="ECO:0000313" key="4">
    <source>
        <dbReference type="EMBL" id="KAK7005997.1"/>
    </source>
</evidence>
<protein>
    <submittedName>
        <fullName evidence="4">Transcriptional regulator prz1</fullName>
    </submittedName>
</protein>
<dbReference type="Proteomes" id="UP001362999">
    <property type="component" value="Unassembled WGS sequence"/>
</dbReference>
<dbReference type="SUPFAM" id="SSF57667">
    <property type="entry name" value="beta-beta-alpha zinc fingers"/>
    <property type="match status" value="1"/>
</dbReference>
<dbReference type="InterPro" id="IPR036236">
    <property type="entry name" value="Znf_C2H2_sf"/>
</dbReference>
<accession>A0AAW0AA51</accession>
<dbReference type="EMBL" id="JAWWNJ010000077">
    <property type="protein sequence ID" value="KAK7005997.1"/>
    <property type="molecule type" value="Genomic_DNA"/>
</dbReference>
<keyword evidence="5" id="KW-1185">Reference proteome</keyword>
<dbReference type="SMART" id="SM00355">
    <property type="entry name" value="ZnF_C2H2"/>
    <property type="match status" value="2"/>
</dbReference>
<feature type="region of interest" description="Disordered" evidence="2">
    <location>
        <begin position="416"/>
        <end position="446"/>
    </location>
</feature>
<feature type="domain" description="C2H2-type" evidence="3">
    <location>
        <begin position="253"/>
        <end position="282"/>
    </location>
</feature>